<dbReference type="Proteomes" id="UP000024635">
    <property type="component" value="Unassembled WGS sequence"/>
</dbReference>
<protein>
    <submittedName>
        <fullName evidence="1">Uncharacterized protein</fullName>
    </submittedName>
</protein>
<proteinExistence type="predicted"/>
<keyword evidence="2" id="KW-1185">Reference proteome</keyword>
<comment type="caution">
    <text evidence="1">The sequence shown here is derived from an EMBL/GenBank/DDBJ whole genome shotgun (WGS) entry which is preliminary data.</text>
</comment>
<gene>
    <name evidence="1" type="primary">Acey_s0393.g595</name>
    <name evidence="1" type="ORF">Y032_0393g595</name>
</gene>
<dbReference type="AlphaFoldDB" id="A0A016RRR6"/>
<evidence type="ECO:0000313" key="1">
    <source>
        <dbReference type="EMBL" id="EYB81060.1"/>
    </source>
</evidence>
<sequence length="68" mass="7811">MYRIFFLSTPQLLCVHTHNLRGSYLLFTCYNPSKIGLRNKMDAVFVFTISINPNMKVLCEEILGNLGN</sequence>
<reference evidence="2" key="1">
    <citation type="journal article" date="2015" name="Nat. Genet.">
        <title>The genome and transcriptome of the zoonotic hookworm Ancylostoma ceylanicum identify infection-specific gene families.</title>
        <authorList>
            <person name="Schwarz E.M."/>
            <person name="Hu Y."/>
            <person name="Antoshechkin I."/>
            <person name="Miller M.M."/>
            <person name="Sternberg P.W."/>
            <person name="Aroian R.V."/>
        </authorList>
    </citation>
    <scope>NUCLEOTIDE SEQUENCE</scope>
    <source>
        <strain evidence="2">HY135</strain>
    </source>
</reference>
<organism evidence="1 2">
    <name type="scientific">Ancylostoma ceylanicum</name>
    <dbReference type="NCBI Taxonomy" id="53326"/>
    <lineage>
        <taxon>Eukaryota</taxon>
        <taxon>Metazoa</taxon>
        <taxon>Ecdysozoa</taxon>
        <taxon>Nematoda</taxon>
        <taxon>Chromadorea</taxon>
        <taxon>Rhabditida</taxon>
        <taxon>Rhabditina</taxon>
        <taxon>Rhabditomorpha</taxon>
        <taxon>Strongyloidea</taxon>
        <taxon>Ancylostomatidae</taxon>
        <taxon>Ancylostomatinae</taxon>
        <taxon>Ancylostoma</taxon>
    </lineage>
</organism>
<dbReference type="EMBL" id="JARK01001729">
    <property type="protein sequence ID" value="EYB81060.1"/>
    <property type="molecule type" value="Genomic_DNA"/>
</dbReference>
<name>A0A016RRR6_9BILA</name>
<evidence type="ECO:0000313" key="2">
    <source>
        <dbReference type="Proteomes" id="UP000024635"/>
    </source>
</evidence>
<accession>A0A016RRR6</accession>